<protein>
    <submittedName>
        <fullName evidence="2">Transcriptional regulator, WhiB family</fullName>
    </submittedName>
</protein>
<feature type="non-terminal residue" evidence="2">
    <location>
        <position position="1"/>
    </location>
</feature>
<feature type="compositionally biased region" description="Low complexity" evidence="1">
    <location>
        <begin position="45"/>
        <end position="79"/>
    </location>
</feature>
<sequence>CQPCPAGSTTRTCGSRSPPPTSRPRRPSASTARCATPASRAPWTGASRGASGAASWCSPARSSPSSAPAGAPASTPSRS</sequence>
<evidence type="ECO:0000256" key="1">
    <source>
        <dbReference type="SAM" id="MobiDB-lite"/>
    </source>
</evidence>
<feature type="compositionally biased region" description="Low complexity" evidence="1">
    <location>
        <begin position="27"/>
        <end position="36"/>
    </location>
</feature>
<dbReference type="EMBL" id="CADCUY010000486">
    <property type="protein sequence ID" value="CAA9427435.1"/>
    <property type="molecule type" value="Genomic_DNA"/>
</dbReference>
<proteinExistence type="predicted"/>
<accession>A0A6J4Q3X5</accession>
<name>A0A6J4Q3X5_9ACTN</name>
<organism evidence="2">
    <name type="scientific">uncultured Quadrisphaera sp</name>
    <dbReference type="NCBI Taxonomy" id="904978"/>
    <lineage>
        <taxon>Bacteria</taxon>
        <taxon>Bacillati</taxon>
        <taxon>Actinomycetota</taxon>
        <taxon>Actinomycetes</taxon>
        <taxon>Kineosporiales</taxon>
        <taxon>Kineosporiaceae</taxon>
        <taxon>Quadrisphaera</taxon>
        <taxon>environmental samples</taxon>
    </lineage>
</organism>
<feature type="non-terminal residue" evidence="2">
    <location>
        <position position="79"/>
    </location>
</feature>
<feature type="compositionally biased region" description="Low complexity" evidence="1">
    <location>
        <begin position="1"/>
        <end position="16"/>
    </location>
</feature>
<reference evidence="2" key="1">
    <citation type="submission" date="2020-02" db="EMBL/GenBank/DDBJ databases">
        <authorList>
            <person name="Meier V. D."/>
        </authorList>
    </citation>
    <scope>NUCLEOTIDE SEQUENCE</scope>
    <source>
        <strain evidence="2">AVDCRST_MAG35</strain>
    </source>
</reference>
<gene>
    <name evidence="2" type="ORF">AVDCRST_MAG35-2377</name>
</gene>
<feature type="region of interest" description="Disordered" evidence="1">
    <location>
        <begin position="1"/>
        <end position="79"/>
    </location>
</feature>
<dbReference type="AlphaFoldDB" id="A0A6J4Q3X5"/>
<evidence type="ECO:0000313" key="2">
    <source>
        <dbReference type="EMBL" id="CAA9427435.1"/>
    </source>
</evidence>